<protein>
    <submittedName>
        <fullName evidence="1">Uncharacterized protein</fullName>
    </submittedName>
</protein>
<dbReference type="Pfam" id="PF02992">
    <property type="entry name" value="Transposase_21"/>
    <property type="match status" value="1"/>
</dbReference>
<dbReference type="PANTHER" id="PTHR10775:SF183">
    <property type="entry name" value="TRANSPOSON, EN_SPM-LIKE, TRANSPOSASE-ASSOCIATED DOMAIN PROTEIN-RELATED"/>
    <property type="match status" value="1"/>
</dbReference>
<dbReference type="InterPro" id="IPR004242">
    <property type="entry name" value="Transposase_21"/>
</dbReference>
<reference evidence="1" key="1">
    <citation type="submission" date="2020-06" db="EMBL/GenBank/DDBJ databases">
        <authorList>
            <person name="Li T."/>
            <person name="Hu X."/>
            <person name="Zhang T."/>
            <person name="Song X."/>
            <person name="Zhang H."/>
            <person name="Dai N."/>
            <person name="Sheng W."/>
            <person name="Hou X."/>
            <person name="Wei L."/>
        </authorList>
    </citation>
    <scope>NUCLEOTIDE SEQUENCE</scope>
    <source>
        <strain evidence="1">G02</strain>
        <tissue evidence="1">Leaf</tissue>
    </source>
</reference>
<dbReference type="AlphaFoldDB" id="A0AAW2JK77"/>
<name>A0AAW2JK77_SESRA</name>
<comment type="caution">
    <text evidence="1">The sequence shown here is derived from an EMBL/GenBank/DDBJ whole genome shotgun (WGS) entry which is preliminary data.</text>
</comment>
<organism evidence="1">
    <name type="scientific">Sesamum radiatum</name>
    <name type="common">Black benniseed</name>
    <dbReference type="NCBI Taxonomy" id="300843"/>
    <lineage>
        <taxon>Eukaryota</taxon>
        <taxon>Viridiplantae</taxon>
        <taxon>Streptophyta</taxon>
        <taxon>Embryophyta</taxon>
        <taxon>Tracheophyta</taxon>
        <taxon>Spermatophyta</taxon>
        <taxon>Magnoliopsida</taxon>
        <taxon>eudicotyledons</taxon>
        <taxon>Gunneridae</taxon>
        <taxon>Pentapetalae</taxon>
        <taxon>asterids</taxon>
        <taxon>lamiids</taxon>
        <taxon>Lamiales</taxon>
        <taxon>Pedaliaceae</taxon>
        <taxon>Sesamum</taxon>
    </lineage>
</organism>
<sequence length="168" mass="19807">MASRWSTEGVMGYLICMDDTRAFHLQHGRKACYFDCHRQFLPTHHSYRRNKKAFKKNRVKNKVARPRLTKARSSIRSNVMPKAVYTLGKDQKRRVCEWIRDLKFPDGYASNLACYVDMMELRMHGMKSHDCHVFMQKLISIAFSEMLSEHVWRALTETCNPNEACLEE</sequence>
<evidence type="ECO:0000313" key="1">
    <source>
        <dbReference type="EMBL" id="KAL0294763.1"/>
    </source>
</evidence>
<reference evidence="1" key="2">
    <citation type="journal article" date="2024" name="Plant">
        <title>Genomic evolution and insights into agronomic trait innovations of Sesamum species.</title>
        <authorList>
            <person name="Miao H."/>
            <person name="Wang L."/>
            <person name="Qu L."/>
            <person name="Liu H."/>
            <person name="Sun Y."/>
            <person name="Le M."/>
            <person name="Wang Q."/>
            <person name="Wei S."/>
            <person name="Zheng Y."/>
            <person name="Lin W."/>
            <person name="Duan Y."/>
            <person name="Cao H."/>
            <person name="Xiong S."/>
            <person name="Wang X."/>
            <person name="Wei L."/>
            <person name="Li C."/>
            <person name="Ma Q."/>
            <person name="Ju M."/>
            <person name="Zhao R."/>
            <person name="Li G."/>
            <person name="Mu C."/>
            <person name="Tian Q."/>
            <person name="Mei H."/>
            <person name="Zhang T."/>
            <person name="Gao T."/>
            <person name="Zhang H."/>
        </authorList>
    </citation>
    <scope>NUCLEOTIDE SEQUENCE</scope>
    <source>
        <strain evidence="1">G02</strain>
    </source>
</reference>
<gene>
    <name evidence="1" type="ORF">Sradi_6869600</name>
</gene>
<dbReference type="PANTHER" id="PTHR10775">
    <property type="entry name" value="OS08G0208400 PROTEIN"/>
    <property type="match status" value="1"/>
</dbReference>
<dbReference type="EMBL" id="JACGWJ010000135">
    <property type="protein sequence ID" value="KAL0294763.1"/>
    <property type="molecule type" value="Genomic_DNA"/>
</dbReference>
<accession>A0AAW2JK77</accession>
<proteinExistence type="predicted"/>